<evidence type="ECO:0000313" key="3">
    <source>
        <dbReference type="Proteomes" id="UP001174909"/>
    </source>
</evidence>
<dbReference type="InterPro" id="IPR050712">
    <property type="entry name" value="NAD(P)H-dep_reductase"/>
</dbReference>
<dbReference type="PANTHER" id="PTHR30543:SF21">
    <property type="entry name" value="NAD(P)H-DEPENDENT FMN REDUCTASE LOT6"/>
    <property type="match status" value="1"/>
</dbReference>
<dbReference type="Proteomes" id="UP001174909">
    <property type="component" value="Unassembled WGS sequence"/>
</dbReference>
<evidence type="ECO:0000313" key="2">
    <source>
        <dbReference type="EMBL" id="CAI8033231.1"/>
    </source>
</evidence>
<dbReference type="Pfam" id="PF03358">
    <property type="entry name" value="FMN_red"/>
    <property type="match status" value="1"/>
</dbReference>
<name>A0AA35SR76_GEOBA</name>
<keyword evidence="3" id="KW-1185">Reference proteome</keyword>
<protein>
    <submittedName>
        <fullName evidence="2">NAD(P)H-dependent FMN reductase PA1204</fullName>
    </submittedName>
</protein>
<dbReference type="SUPFAM" id="SSF52218">
    <property type="entry name" value="Flavoproteins"/>
    <property type="match status" value="1"/>
</dbReference>
<dbReference type="InterPro" id="IPR029039">
    <property type="entry name" value="Flavoprotein-like_sf"/>
</dbReference>
<comment type="caution">
    <text evidence="2">The sequence shown here is derived from an EMBL/GenBank/DDBJ whole genome shotgun (WGS) entry which is preliminary data.</text>
</comment>
<dbReference type="AlphaFoldDB" id="A0AA35SR76"/>
<evidence type="ECO:0000259" key="1">
    <source>
        <dbReference type="Pfam" id="PF03358"/>
    </source>
</evidence>
<reference evidence="2" key="1">
    <citation type="submission" date="2023-03" db="EMBL/GenBank/DDBJ databases">
        <authorList>
            <person name="Steffen K."/>
            <person name="Cardenas P."/>
        </authorList>
    </citation>
    <scope>NUCLEOTIDE SEQUENCE</scope>
</reference>
<dbReference type="PANTHER" id="PTHR30543">
    <property type="entry name" value="CHROMATE REDUCTASE"/>
    <property type="match status" value="1"/>
</dbReference>
<sequence>MKIVSIVGSLRQDSWNHKLTRVAIDILKGKGIKVEEASLAGLTLFNGDLDDGTFPGPVAALRDAMHSADGLLVAAPEYNHSIPAVLKNAIEWTCRPPNCWTNKVVFAMGTTPGRSGGIRMHLHLSDCLQCEGA</sequence>
<accession>A0AA35SR76</accession>
<dbReference type="GO" id="GO:0005829">
    <property type="term" value="C:cytosol"/>
    <property type="evidence" value="ECO:0007669"/>
    <property type="project" value="TreeGrafter"/>
</dbReference>
<dbReference type="GO" id="GO:0010181">
    <property type="term" value="F:FMN binding"/>
    <property type="evidence" value="ECO:0007669"/>
    <property type="project" value="TreeGrafter"/>
</dbReference>
<organism evidence="2 3">
    <name type="scientific">Geodia barretti</name>
    <name type="common">Barrett's horny sponge</name>
    <dbReference type="NCBI Taxonomy" id="519541"/>
    <lineage>
        <taxon>Eukaryota</taxon>
        <taxon>Metazoa</taxon>
        <taxon>Porifera</taxon>
        <taxon>Demospongiae</taxon>
        <taxon>Heteroscleromorpha</taxon>
        <taxon>Tetractinellida</taxon>
        <taxon>Astrophorina</taxon>
        <taxon>Geodiidae</taxon>
        <taxon>Geodia</taxon>
    </lineage>
</organism>
<dbReference type="InterPro" id="IPR005025">
    <property type="entry name" value="FMN_Rdtase-like_dom"/>
</dbReference>
<proteinExistence type="predicted"/>
<dbReference type="Gene3D" id="3.40.50.360">
    <property type="match status" value="1"/>
</dbReference>
<dbReference type="EMBL" id="CASHTH010002649">
    <property type="protein sequence ID" value="CAI8033231.1"/>
    <property type="molecule type" value="Genomic_DNA"/>
</dbReference>
<dbReference type="GO" id="GO:0016491">
    <property type="term" value="F:oxidoreductase activity"/>
    <property type="evidence" value="ECO:0007669"/>
    <property type="project" value="InterPro"/>
</dbReference>
<gene>
    <name evidence="2" type="ORF">GBAR_LOCUS18739</name>
</gene>
<feature type="domain" description="NADPH-dependent FMN reductase-like" evidence="1">
    <location>
        <begin position="1"/>
        <end position="128"/>
    </location>
</feature>